<evidence type="ECO:0000313" key="3">
    <source>
        <dbReference type="Proteomes" id="UP000179209"/>
    </source>
</evidence>
<dbReference type="Gene3D" id="1.10.10.60">
    <property type="entry name" value="Homeodomain-like"/>
    <property type="match status" value="1"/>
</dbReference>
<organism evidence="2 3">
    <name type="scientific">Candidatus Gottesmanbacteria bacterium RIFCSPLOWO2_02_FULL_38_8</name>
    <dbReference type="NCBI Taxonomy" id="1798397"/>
    <lineage>
        <taxon>Bacteria</taxon>
        <taxon>Candidatus Gottesmaniibacteriota</taxon>
    </lineage>
</organism>
<dbReference type="Proteomes" id="UP000179209">
    <property type="component" value="Unassembled WGS sequence"/>
</dbReference>
<dbReference type="Pfam" id="PF13518">
    <property type="entry name" value="HTH_28"/>
    <property type="match status" value="1"/>
</dbReference>
<proteinExistence type="predicted"/>
<dbReference type="PANTHER" id="PTHR47515">
    <property type="entry name" value="LOW CALCIUM RESPONSE LOCUS PROTEIN T"/>
    <property type="match status" value="1"/>
</dbReference>
<dbReference type="GO" id="GO:0015074">
    <property type="term" value="P:DNA integration"/>
    <property type="evidence" value="ECO:0007669"/>
    <property type="project" value="InterPro"/>
</dbReference>
<comment type="caution">
    <text evidence="2">The sequence shown here is derived from an EMBL/GenBank/DDBJ whole genome shotgun (WGS) entry which is preliminary data.</text>
</comment>
<dbReference type="AlphaFoldDB" id="A0A1F6B555"/>
<dbReference type="Pfam" id="PF13683">
    <property type="entry name" value="rve_3"/>
    <property type="match status" value="1"/>
</dbReference>
<protein>
    <recommendedName>
        <fullName evidence="1">Integrase catalytic domain-containing protein</fullName>
    </recommendedName>
</protein>
<dbReference type="InterPro" id="IPR001584">
    <property type="entry name" value="Integrase_cat-core"/>
</dbReference>
<name>A0A1F6B555_9BACT</name>
<dbReference type="SUPFAM" id="SSF53098">
    <property type="entry name" value="Ribonuclease H-like"/>
    <property type="match status" value="1"/>
</dbReference>
<dbReference type="InterPro" id="IPR055247">
    <property type="entry name" value="InsJ-like_HTH"/>
</dbReference>
<dbReference type="InterPro" id="IPR012337">
    <property type="entry name" value="RNaseH-like_sf"/>
</dbReference>
<dbReference type="PROSITE" id="PS50994">
    <property type="entry name" value="INTEGRASE"/>
    <property type="match status" value="1"/>
</dbReference>
<dbReference type="InterPro" id="IPR036397">
    <property type="entry name" value="RNaseH_sf"/>
</dbReference>
<dbReference type="PANTHER" id="PTHR47515:SF2">
    <property type="entry name" value="INTEGRASE CORE DOMAIN PROTEIN"/>
    <property type="match status" value="1"/>
</dbReference>
<gene>
    <name evidence="2" type="ORF">A3I51_01270</name>
</gene>
<evidence type="ECO:0000313" key="2">
    <source>
        <dbReference type="EMBL" id="OGG32071.1"/>
    </source>
</evidence>
<dbReference type="GO" id="GO:0003676">
    <property type="term" value="F:nucleic acid binding"/>
    <property type="evidence" value="ECO:0007669"/>
    <property type="project" value="InterPro"/>
</dbReference>
<accession>A0A1F6B555</accession>
<dbReference type="EMBL" id="MFKA01000030">
    <property type="protein sequence ID" value="OGG32071.1"/>
    <property type="molecule type" value="Genomic_DNA"/>
</dbReference>
<reference evidence="2 3" key="1">
    <citation type="journal article" date="2016" name="Nat. Commun.">
        <title>Thousands of microbial genomes shed light on interconnected biogeochemical processes in an aquifer system.</title>
        <authorList>
            <person name="Anantharaman K."/>
            <person name="Brown C.T."/>
            <person name="Hug L.A."/>
            <person name="Sharon I."/>
            <person name="Castelle C.J."/>
            <person name="Probst A.J."/>
            <person name="Thomas B.C."/>
            <person name="Singh A."/>
            <person name="Wilkins M.J."/>
            <person name="Karaoz U."/>
            <person name="Brodie E.L."/>
            <person name="Williams K.H."/>
            <person name="Hubbard S.S."/>
            <person name="Banfield J.F."/>
        </authorList>
    </citation>
    <scope>NUCLEOTIDE SEQUENCE [LARGE SCALE GENOMIC DNA]</scope>
</reference>
<dbReference type="Gene3D" id="3.30.420.10">
    <property type="entry name" value="Ribonuclease H-like superfamily/Ribonuclease H"/>
    <property type="match status" value="1"/>
</dbReference>
<sequence length="352" mass="42293">MYKEPWKNYFFPSKPIILENKWVRTRKIGQKTLSFEAQLKLEWIIFYYTQTKQNSSKTACHFGISRKTFHKWLSRFKEIDLTTLEERSRRPKKVRSWMVAKTEEIRVVALRKKYLKYGKKKLKVLYEQEHYETISTWKIERVIRKYQLYPNLAEYQKRVRRIKKESRKPIIRITQVAKATTFGHIWHVDAIILWWYGVRRVIFTAIEDLTKIGYARVYSSNASVHAADFLRRLRYLVDGRIDLSHQDNGSEFKGAFEKACNQLNICQVFSRVRTPTDNAVLERFNWTIQDEWLSMSEVGLDDILKANTDLTEWLIEYDTHRPHEALDYQTPFGYAERNFFKVLPMWSARTHP</sequence>
<feature type="domain" description="Integrase catalytic" evidence="1">
    <location>
        <begin position="165"/>
        <end position="339"/>
    </location>
</feature>
<evidence type="ECO:0000259" key="1">
    <source>
        <dbReference type="PROSITE" id="PS50994"/>
    </source>
</evidence>